<protein>
    <recommendedName>
        <fullName evidence="4">Retrotransposon gag protein</fullName>
    </recommendedName>
</protein>
<evidence type="ECO:0008006" key="4">
    <source>
        <dbReference type="Google" id="ProtNLM"/>
    </source>
</evidence>
<dbReference type="EMBL" id="LXQA010123856">
    <property type="protein sequence ID" value="MCI21221.1"/>
    <property type="molecule type" value="Genomic_DNA"/>
</dbReference>
<organism evidence="2 3">
    <name type="scientific">Trifolium medium</name>
    <dbReference type="NCBI Taxonomy" id="97028"/>
    <lineage>
        <taxon>Eukaryota</taxon>
        <taxon>Viridiplantae</taxon>
        <taxon>Streptophyta</taxon>
        <taxon>Embryophyta</taxon>
        <taxon>Tracheophyta</taxon>
        <taxon>Spermatophyta</taxon>
        <taxon>Magnoliopsida</taxon>
        <taxon>eudicotyledons</taxon>
        <taxon>Gunneridae</taxon>
        <taxon>Pentapetalae</taxon>
        <taxon>rosids</taxon>
        <taxon>fabids</taxon>
        <taxon>Fabales</taxon>
        <taxon>Fabaceae</taxon>
        <taxon>Papilionoideae</taxon>
        <taxon>50 kb inversion clade</taxon>
        <taxon>NPAAA clade</taxon>
        <taxon>Hologalegina</taxon>
        <taxon>IRL clade</taxon>
        <taxon>Trifolieae</taxon>
        <taxon>Trifolium</taxon>
    </lineage>
</organism>
<name>A0A392QA68_9FABA</name>
<dbReference type="AlphaFoldDB" id="A0A392QA68"/>
<dbReference type="Proteomes" id="UP000265520">
    <property type="component" value="Unassembled WGS sequence"/>
</dbReference>
<sequence>MAAMLKHFTNSSNSQMQVMTAQDLKYDFCGQGHANDECFPEGSEEAKYLANFKKINPNINPYSNTYNPSWRDHPNFGWGGNQNSNQSQQQASSQNSQPRKPSHLEDTLTQFIKVTQGNFEAMKIRQDQMKDNQDIANKNHEASIKNLETQIEQLSRQFAANQNNGFEGSTKDNPRNENCKAINLRSRVVPSPE</sequence>
<comment type="caution">
    <text evidence="2">The sequence shown here is derived from an EMBL/GenBank/DDBJ whole genome shotgun (WGS) entry which is preliminary data.</text>
</comment>
<reference evidence="2 3" key="1">
    <citation type="journal article" date="2018" name="Front. Plant Sci.">
        <title>Red Clover (Trifolium pratense) and Zigzag Clover (T. medium) - A Picture of Genomic Similarities and Differences.</title>
        <authorList>
            <person name="Dluhosova J."/>
            <person name="Istvanek J."/>
            <person name="Nedelnik J."/>
            <person name="Repkova J."/>
        </authorList>
    </citation>
    <scope>NUCLEOTIDE SEQUENCE [LARGE SCALE GENOMIC DNA]</scope>
    <source>
        <strain evidence="3">cv. 10/8</strain>
        <tissue evidence="2">Leaf</tissue>
    </source>
</reference>
<evidence type="ECO:0000313" key="3">
    <source>
        <dbReference type="Proteomes" id="UP000265520"/>
    </source>
</evidence>
<feature type="region of interest" description="Disordered" evidence="1">
    <location>
        <begin position="160"/>
        <end position="193"/>
    </location>
</feature>
<evidence type="ECO:0000313" key="2">
    <source>
        <dbReference type="EMBL" id="MCI21221.1"/>
    </source>
</evidence>
<accession>A0A392QA68</accession>
<evidence type="ECO:0000256" key="1">
    <source>
        <dbReference type="SAM" id="MobiDB-lite"/>
    </source>
</evidence>
<proteinExistence type="predicted"/>
<feature type="compositionally biased region" description="Basic and acidic residues" evidence="1">
    <location>
        <begin position="169"/>
        <end position="178"/>
    </location>
</feature>
<keyword evidence="3" id="KW-1185">Reference proteome</keyword>
<feature type="compositionally biased region" description="Low complexity" evidence="1">
    <location>
        <begin position="81"/>
        <end position="97"/>
    </location>
</feature>
<feature type="region of interest" description="Disordered" evidence="1">
    <location>
        <begin position="64"/>
        <end position="103"/>
    </location>
</feature>
<feature type="non-terminal residue" evidence="2">
    <location>
        <position position="193"/>
    </location>
</feature>